<dbReference type="InterPro" id="IPR027051">
    <property type="entry name" value="XdhC_Rossmann_dom"/>
</dbReference>
<evidence type="ECO:0000259" key="2">
    <source>
        <dbReference type="Pfam" id="PF13478"/>
    </source>
</evidence>
<dbReference type="Proteomes" id="UP000070299">
    <property type="component" value="Unassembled WGS sequence"/>
</dbReference>
<dbReference type="Pfam" id="PF02625">
    <property type="entry name" value="XdhC_CoxI"/>
    <property type="match status" value="1"/>
</dbReference>
<gene>
    <name evidence="3" type="ORF">AX660_05160</name>
</gene>
<protein>
    <submittedName>
        <fullName evidence="3">Xanthine dehydrogenase</fullName>
    </submittedName>
</protein>
<dbReference type="Pfam" id="PF13478">
    <property type="entry name" value="XdhC_C"/>
    <property type="match status" value="1"/>
</dbReference>
<evidence type="ECO:0000259" key="1">
    <source>
        <dbReference type="Pfam" id="PF02625"/>
    </source>
</evidence>
<sequence>MANRIDQLLSQWQGTKDQQWVLATIISTDGSSYRKAGAMMMINENGQYFGLLSGGCLESDIMRQARRCWDDGLNRIIKYDMREEEDLAWQLGIGCGGMVEILLQPVNAANHYLQLDGLYQQLQHNLAAGYKQNINNTVPSNQLINELNELTQLTKGKHGEGDLSYFYQVIKPAPLLAVFGGGVDARPVVAIAAQLGWQVILCDSRMSYAREGYFNGAHSICRLPFAELSLAPWLQTLDAALVLTHNVKLDGEALKLLTLSKVKYVGLLGPLHRTERVMQNAELDPTAFNFVLANPVGLRLGGELPESIALSMLSEVHAFLEKTDALSISDALNYDT</sequence>
<dbReference type="InterPro" id="IPR003777">
    <property type="entry name" value="XdhC_CoxI"/>
</dbReference>
<dbReference type="InterPro" id="IPR052698">
    <property type="entry name" value="MoCofactor_Util/Proc"/>
</dbReference>
<evidence type="ECO:0000313" key="3">
    <source>
        <dbReference type="EMBL" id="KXI30800.1"/>
    </source>
</evidence>
<dbReference type="RefSeq" id="WP_068371815.1">
    <property type="nucleotide sequence ID" value="NZ_LSNE01000002.1"/>
</dbReference>
<dbReference type="Gene3D" id="3.40.50.720">
    <property type="entry name" value="NAD(P)-binding Rossmann-like Domain"/>
    <property type="match status" value="1"/>
</dbReference>
<keyword evidence="4" id="KW-1185">Reference proteome</keyword>
<name>A0A136A6P3_9ALTE</name>
<dbReference type="AlphaFoldDB" id="A0A136A6P3"/>
<dbReference type="OrthoDB" id="9815497at2"/>
<dbReference type="PANTHER" id="PTHR30388">
    <property type="entry name" value="ALDEHYDE OXIDOREDUCTASE MOLYBDENUM COFACTOR ASSEMBLY PROTEIN"/>
    <property type="match status" value="1"/>
</dbReference>
<dbReference type="EMBL" id="LSNE01000002">
    <property type="protein sequence ID" value="KXI30800.1"/>
    <property type="molecule type" value="Genomic_DNA"/>
</dbReference>
<reference evidence="4" key="1">
    <citation type="submission" date="2016-02" db="EMBL/GenBank/DDBJ databases">
        <authorList>
            <person name="Schultz-Johansen M."/>
            <person name="Glaring M.A."/>
            <person name="Bech P.K."/>
            <person name="Stougaard P."/>
        </authorList>
    </citation>
    <scope>NUCLEOTIDE SEQUENCE [LARGE SCALE GENOMIC DNA]</scope>
    <source>
        <strain evidence="4">S66</strain>
    </source>
</reference>
<accession>A0A136A6P3</accession>
<evidence type="ECO:0000313" key="4">
    <source>
        <dbReference type="Proteomes" id="UP000070299"/>
    </source>
</evidence>
<proteinExistence type="predicted"/>
<organism evidence="3 4">
    <name type="scientific">Paraglaciecola hydrolytica</name>
    <dbReference type="NCBI Taxonomy" id="1799789"/>
    <lineage>
        <taxon>Bacteria</taxon>
        <taxon>Pseudomonadati</taxon>
        <taxon>Pseudomonadota</taxon>
        <taxon>Gammaproteobacteria</taxon>
        <taxon>Alteromonadales</taxon>
        <taxon>Alteromonadaceae</taxon>
        <taxon>Paraglaciecola</taxon>
    </lineage>
</organism>
<dbReference type="PANTHER" id="PTHR30388:SF4">
    <property type="entry name" value="MOLYBDENUM COFACTOR INSERTION CHAPERONE PAOD"/>
    <property type="match status" value="1"/>
</dbReference>
<feature type="domain" description="XdhC- CoxI" evidence="1">
    <location>
        <begin position="17"/>
        <end position="80"/>
    </location>
</feature>
<comment type="caution">
    <text evidence="3">The sequence shown here is derived from an EMBL/GenBank/DDBJ whole genome shotgun (WGS) entry which is preliminary data.</text>
</comment>
<feature type="domain" description="XdhC Rossmann" evidence="2">
    <location>
        <begin position="176"/>
        <end position="316"/>
    </location>
</feature>
<dbReference type="STRING" id="1799789.AX660_05160"/>